<sequence length="184" mass="20783">MLEKVKPVLDTSYKPYVSYGNQEEDKEPELFRTDKGQLVLKKVATFYTKVPMPCVVPNANKSIPTTKKPAQKRITNIKRIILLKLMCELDNYKAAAALAGVDPKYTSKTFNKFINTGRVLAAEKSFCVSTMITKEHKWTIQQWITHNCHLELANIQAMIKLATAPMSTLKMSTVAMSTLLMLIL</sequence>
<evidence type="ECO:0000313" key="2">
    <source>
        <dbReference type="Proteomes" id="UP001165960"/>
    </source>
</evidence>
<reference evidence="1" key="1">
    <citation type="submission" date="2022-04" db="EMBL/GenBank/DDBJ databases">
        <title>Genome of the entomopathogenic fungus Entomophthora muscae.</title>
        <authorList>
            <person name="Elya C."/>
            <person name="Lovett B.R."/>
            <person name="Lee E."/>
            <person name="Macias A.M."/>
            <person name="Hajek A.E."/>
            <person name="De Bivort B.L."/>
            <person name="Kasson M.T."/>
            <person name="De Fine Licht H.H."/>
            <person name="Stajich J.E."/>
        </authorList>
    </citation>
    <scope>NUCLEOTIDE SEQUENCE</scope>
    <source>
        <strain evidence="1">Berkeley</strain>
    </source>
</reference>
<keyword evidence="2" id="KW-1185">Reference proteome</keyword>
<dbReference type="EMBL" id="QTSX02002319">
    <property type="protein sequence ID" value="KAJ9076142.1"/>
    <property type="molecule type" value="Genomic_DNA"/>
</dbReference>
<organism evidence="1 2">
    <name type="scientific">Entomophthora muscae</name>
    <dbReference type="NCBI Taxonomy" id="34485"/>
    <lineage>
        <taxon>Eukaryota</taxon>
        <taxon>Fungi</taxon>
        <taxon>Fungi incertae sedis</taxon>
        <taxon>Zoopagomycota</taxon>
        <taxon>Entomophthoromycotina</taxon>
        <taxon>Entomophthoromycetes</taxon>
        <taxon>Entomophthorales</taxon>
        <taxon>Entomophthoraceae</taxon>
        <taxon>Entomophthora</taxon>
    </lineage>
</organism>
<name>A0ACC2TPG9_9FUNG</name>
<dbReference type="Proteomes" id="UP001165960">
    <property type="component" value="Unassembled WGS sequence"/>
</dbReference>
<evidence type="ECO:0000313" key="1">
    <source>
        <dbReference type="EMBL" id="KAJ9076142.1"/>
    </source>
</evidence>
<proteinExistence type="predicted"/>
<comment type="caution">
    <text evidence="1">The sequence shown here is derived from an EMBL/GenBank/DDBJ whole genome shotgun (WGS) entry which is preliminary data.</text>
</comment>
<gene>
    <name evidence="1" type="ORF">DSO57_1029111</name>
</gene>
<accession>A0ACC2TPG9</accession>
<protein>
    <submittedName>
        <fullName evidence="1">Uncharacterized protein</fullName>
    </submittedName>
</protein>